<organism evidence="2 3">
    <name type="scientific">Corchorus olitorius</name>
    <dbReference type="NCBI Taxonomy" id="93759"/>
    <lineage>
        <taxon>Eukaryota</taxon>
        <taxon>Viridiplantae</taxon>
        <taxon>Streptophyta</taxon>
        <taxon>Embryophyta</taxon>
        <taxon>Tracheophyta</taxon>
        <taxon>Spermatophyta</taxon>
        <taxon>Magnoliopsida</taxon>
        <taxon>eudicotyledons</taxon>
        <taxon>Gunneridae</taxon>
        <taxon>Pentapetalae</taxon>
        <taxon>rosids</taxon>
        <taxon>malvids</taxon>
        <taxon>Malvales</taxon>
        <taxon>Malvaceae</taxon>
        <taxon>Grewioideae</taxon>
        <taxon>Apeibeae</taxon>
        <taxon>Corchorus</taxon>
    </lineage>
</organism>
<feature type="region of interest" description="Disordered" evidence="1">
    <location>
        <begin position="149"/>
        <end position="224"/>
    </location>
</feature>
<evidence type="ECO:0000256" key="1">
    <source>
        <dbReference type="SAM" id="MobiDB-lite"/>
    </source>
</evidence>
<sequence length="224" mass="24531">MHGGTLEQRAAHALAARRFRHRHAELRHAPLRVVAQVGEVAHAGQFQTLVVDAENLVVVEIDAVDVRLDDVIPHHLAETQQAVFLAQGKQVFEQARPVMRSKLAHQYGGTRRALRSFRFVDVVLGDDADGLAQFERVHDTVPVLIAPVSRGRQSGESERSRAQLSGLWRPDNADAASRKKSAKQRFATCPPRGGTVPAAVPPLTPETPLNNSRAKMRHQAAPAS</sequence>
<dbReference type="EMBL" id="AWUE01004743">
    <property type="protein sequence ID" value="OMP13256.1"/>
    <property type="molecule type" value="Genomic_DNA"/>
</dbReference>
<reference evidence="3" key="1">
    <citation type="submission" date="2013-09" db="EMBL/GenBank/DDBJ databases">
        <title>Corchorus olitorius genome sequencing.</title>
        <authorList>
            <person name="Alam M."/>
            <person name="Haque M.S."/>
            <person name="Islam M.S."/>
            <person name="Emdad E.M."/>
            <person name="Islam M.M."/>
            <person name="Ahmed B."/>
            <person name="Halim A."/>
            <person name="Hossen Q.M.M."/>
            <person name="Hossain M.Z."/>
            <person name="Ahmed R."/>
            <person name="Khan M.M."/>
            <person name="Islam R."/>
            <person name="Rashid M.M."/>
            <person name="Khan S.A."/>
            <person name="Rahman M.S."/>
            <person name="Alam M."/>
            <person name="Yahiya A.S."/>
            <person name="Khan M.S."/>
            <person name="Azam M.S."/>
            <person name="Haque T."/>
            <person name="Lashkar M.Z.H."/>
            <person name="Akhand A.I."/>
            <person name="Morshed G."/>
            <person name="Roy S."/>
            <person name="Uddin K.S."/>
            <person name="Rabeya T."/>
            <person name="Hossain A.S."/>
            <person name="Chowdhury A."/>
            <person name="Snigdha A.R."/>
            <person name="Mortoza M.S."/>
            <person name="Matin S.A."/>
            <person name="Hoque S.M.E."/>
            <person name="Islam M.K."/>
            <person name="Roy D.K."/>
            <person name="Haider R."/>
            <person name="Moosa M.M."/>
            <person name="Elias S.M."/>
            <person name="Hasan A.M."/>
            <person name="Jahan S."/>
            <person name="Shafiuddin M."/>
            <person name="Mahmood N."/>
            <person name="Shommy N.S."/>
        </authorList>
    </citation>
    <scope>NUCLEOTIDE SEQUENCE [LARGE SCALE GENOMIC DNA]</scope>
    <source>
        <strain evidence="3">cv. O-4</strain>
    </source>
</reference>
<name>A0A1R3L1N0_9ROSI</name>
<accession>A0A1R3L1N0</accession>
<proteinExistence type="predicted"/>
<evidence type="ECO:0000313" key="2">
    <source>
        <dbReference type="EMBL" id="OMP13256.1"/>
    </source>
</evidence>
<comment type="caution">
    <text evidence="2">The sequence shown here is derived from an EMBL/GenBank/DDBJ whole genome shotgun (WGS) entry which is preliminary data.</text>
</comment>
<dbReference type="Proteomes" id="UP000187203">
    <property type="component" value="Unassembled WGS sequence"/>
</dbReference>
<gene>
    <name evidence="2" type="ORF">COLO4_01996</name>
</gene>
<dbReference type="AlphaFoldDB" id="A0A1R3L1N0"/>
<evidence type="ECO:0000313" key="3">
    <source>
        <dbReference type="Proteomes" id="UP000187203"/>
    </source>
</evidence>
<protein>
    <submittedName>
        <fullName evidence="2">Iron-sulfur cluster co-chaperone protein HscB, mitochondrial-like protein</fullName>
    </submittedName>
</protein>
<keyword evidence="3" id="KW-1185">Reference proteome</keyword>